<dbReference type="SUPFAM" id="SSF143575">
    <property type="entry name" value="GAS2 domain-like"/>
    <property type="match status" value="1"/>
</dbReference>
<evidence type="ECO:0000313" key="6">
    <source>
        <dbReference type="Proteomes" id="UP000765509"/>
    </source>
</evidence>
<dbReference type="AlphaFoldDB" id="A0A9Q3F5K4"/>
<evidence type="ECO:0000256" key="1">
    <source>
        <dbReference type="ARBA" id="ARBA00004245"/>
    </source>
</evidence>
<proteinExistence type="predicted"/>
<name>A0A9Q3F5K4_9BASI</name>
<sequence length="247" mass="27853">MRYHCDVECNSLRLWNQTCLESYVDGVEKEMEQIVELRSSEVGKSTLVRASSSVLPASSSSKRSTMSFEDEDSKLEDKVTWVMSLLEIGSRVAERRVQLEESLVNLRLYLIQATPLRPTAKHTEGLGGMGLASPAVCKPRPNPKIDKMIRNVVTRLAVAVHVAPADGWEDNSGMYWIGEKIYFFRILRSQTVMVRIGGGWSELSRKLTSDVQCTTQLPGSWVELFTYTNQYDSNAYEKSKNTDRSGE</sequence>
<protein>
    <recommendedName>
        <fullName evidence="4">GAR domain-containing protein</fullName>
    </recommendedName>
</protein>
<dbReference type="InterPro" id="IPR036534">
    <property type="entry name" value="GAR_dom_sf"/>
</dbReference>
<dbReference type="Gene3D" id="3.30.920.20">
    <property type="entry name" value="Gas2-like domain"/>
    <property type="match status" value="1"/>
</dbReference>
<dbReference type="EMBL" id="AVOT02038288">
    <property type="protein sequence ID" value="MBW0533144.1"/>
    <property type="molecule type" value="Genomic_DNA"/>
</dbReference>
<keyword evidence="3" id="KW-0206">Cytoskeleton</keyword>
<evidence type="ECO:0000259" key="4">
    <source>
        <dbReference type="PROSITE" id="PS51460"/>
    </source>
</evidence>
<dbReference type="InterPro" id="IPR003108">
    <property type="entry name" value="GAR_dom"/>
</dbReference>
<evidence type="ECO:0000256" key="3">
    <source>
        <dbReference type="ARBA" id="ARBA00023212"/>
    </source>
</evidence>
<dbReference type="GO" id="GO:0005856">
    <property type="term" value="C:cytoskeleton"/>
    <property type="evidence" value="ECO:0007669"/>
    <property type="project" value="UniProtKB-SubCell"/>
</dbReference>
<dbReference type="Pfam" id="PF02187">
    <property type="entry name" value="GAS2"/>
    <property type="match status" value="1"/>
</dbReference>
<gene>
    <name evidence="5" type="ORF">O181_072859</name>
</gene>
<comment type="caution">
    <text evidence="5">The sequence shown here is derived from an EMBL/GenBank/DDBJ whole genome shotgun (WGS) entry which is preliminary data.</text>
</comment>
<evidence type="ECO:0000256" key="2">
    <source>
        <dbReference type="ARBA" id="ARBA00022490"/>
    </source>
</evidence>
<dbReference type="Proteomes" id="UP000765509">
    <property type="component" value="Unassembled WGS sequence"/>
</dbReference>
<dbReference type="PROSITE" id="PS51460">
    <property type="entry name" value="GAR"/>
    <property type="match status" value="1"/>
</dbReference>
<organism evidence="5 6">
    <name type="scientific">Austropuccinia psidii MF-1</name>
    <dbReference type="NCBI Taxonomy" id="1389203"/>
    <lineage>
        <taxon>Eukaryota</taxon>
        <taxon>Fungi</taxon>
        <taxon>Dikarya</taxon>
        <taxon>Basidiomycota</taxon>
        <taxon>Pucciniomycotina</taxon>
        <taxon>Pucciniomycetes</taxon>
        <taxon>Pucciniales</taxon>
        <taxon>Sphaerophragmiaceae</taxon>
        <taxon>Austropuccinia</taxon>
    </lineage>
</organism>
<keyword evidence="2" id="KW-0963">Cytoplasm</keyword>
<dbReference type="OrthoDB" id="10017054at2759"/>
<keyword evidence="6" id="KW-1185">Reference proteome</keyword>
<comment type="subcellular location">
    <subcellularLocation>
        <location evidence="1">Cytoplasm</location>
        <location evidence="1">Cytoskeleton</location>
    </subcellularLocation>
</comment>
<feature type="domain" description="GAR" evidence="4">
    <location>
        <begin position="140"/>
        <end position="214"/>
    </location>
</feature>
<dbReference type="GO" id="GO:0008017">
    <property type="term" value="F:microtubule binding"/>
    <property type="evidence" value="ECO:0007669"/>
    <property type="project" value="InterPro"/>
</dbReference>
<reference evidence="5" key="1">
    <citation type="submission" date="2021-03" db="EMBL/GenBank/DDBJ databases">
        <title>Draft genome sequence of rust myrtle Austropuccinia psidii MF-1, a brazilian biotype.</title>
        <authorList>
            <person name="Quecine M.C."/>
            <person name="Pachon D.M.R."/>
            <person name="Bonatelli M.L."/>
            <person name="Correr F.H."/>
            <person name="Franceschini L.M."/>
            <person name="Leite T.F."/>
            <person name="Margarido G.R.A."/>
            <person name="Almeida C.A."/>
            <person name="Ferrarezi J.A."/>
            <person name="Labate C.A."/>
        </authorList>
    </citation>
    <scope>NUCLEOTIDE SEQUENCE</scope>
    <source>
        <strain evidence="5">MF-1</strain>
    </source>
</reference>
<evidence type="ECO:0000313" key="5">
    <source>
        <dbReference type="EMBL" id="MBW0533144.1"/>
    </source>
</evidence>
<accession>A0A9Q3F5K4</accession>